<dbReference type="SUPFAM" id="SSF47240">
    <property type="entry name" value="Ferritin-like"/>
    <property type="match status" value="1"/>
</dbReference>
<dbReference type="RefSeq" id="WP_379662996.1">
    <property type="nucleotide sequence ID" value="NZ_JBHUDG010000018.1"/>
</dbReference>
<keyword evidence="5 6" id="KW-0408">Iron</keyword>
<dbReference type="InterPro" id="IPR012347">
    <property type="entry name" value="Ferritin-like"/>
</dbReference>
<comment type="similarity">
    <text evidence="1 6">Belongs to the ferritin family. Prokaryotic subfamily.</text>
</comment>
<dbReference type="CDD" id="cd01055">
    <property type="entry name" value="Nonheme_Ferritin"/>
    <property type="match status" value="1"/>
</dbReference>
<keyword evidence="4" id="KW-0560">Oxidoreductase</keyword>
<organism evidence="8 9">
    <name type="scientific">Pseudopedobacter beijingensis</name>
    <dbReference type="NCBI Taxonomy" id="1207056"/>
    <lineage>
        <taxon>Bacteria</taxon>
        <taxon>Pseudomonadati</taxon>
        <taxon>Bacteroidota</taxon>
        <taxon>Sphingobacteriia</taxon>
        <taxon>Sphingobacteriales</taxon>
        <taxon>Sphingobacteriaceae</taxon>
        <taxon>Pseudopedobacter</taxon>
    </lineage>
</organism>
<protein>
    <recommendedName>
        <fullName evidence="6">Ferritin</fullName>
        <ecNumber evidence="6">1.16.3.2</ecNumber>
    </recommendedName>
</protein>
<comment type="function">
    <text evidence="6">Iron-storage protein.</text>
</comment>
<evidence type="ECO:0000256" key="1">
    <source>
        <dbReference type="ARBA" id="ARBA00006950"/>
    </source>
</evidence>
<evidence type="ECO:0000313" key="8">
    <source>
        <dbReference type="EMBL" id="MFD1630621.1"/>
    </source>
</evidence>
<dbReference type="Gene3D" id="1.20.1260.10">
    <property type="match status" value="1"/>
</dbReference>
<dbReference type="InterPro" id="IPR008331">
    <property type="entry name" value="Ferritin_DPS_dom"/>
</dbReference>
<reference evidence="9" key="1">
    <citation type="journal article" date="2019" name="Int. J. Syst. Evol. Microbiol.">
        <title>The Global Catalogue of Microorganisms (GCM) 10K type strain sequencing project: providing services to taxonomists for standard genome sequencing and annotation.</title>
        <authorList>
            <consortium name="The Broad Institute Genomics Platform"/>
            <consortium name="The Broad Institute Genome Sequencing Center for Infectious Disease"/>
            <person name="Wu L."/>
            <person name="Ma J."/>
        </authorList>
    </citation>
    <scope>NUCLEOTIDE SEQUENCE [LARGE SCALE GENOMIC DNA]</scope>
    <source>
        <strain evidence="9">CCUG 53762</strain>
    </source>
</reference>
<proteinExistence type="inferred from homology"/>
<dbReference type="InterPro" id="IPR009078">
    <property type="entry name" value="Ferritin-like_SF"/>
</dbReference>
<evidence type="ECO:0000256" key="6">
    <source>
        <dbReference type="RuleBase" id="RU361145"/>
    </source>
</evidence>
<evidence type="ECO:0000256" key="4">
    <source>
        <dbReference type="ARBA" id="ARBA00023002"/>
    </source>
</evidence>
<evidence type="ECO:0000256" key="2">
    <source>
        <dbReference type="ARBA" id="ARBA00022434"/>
    </source>
</evidence>
<comment type="caution">
    <text evidence="8">The sequence shown here is derived from an EMBL/GenBank/DDBJ whole genome shotgun (WGS) entry which is preliminary data.</text>
</comment>
<comment type="subcellular location">
    <subcellularLocation>
        <location evidence="6">Cytoplasm</location>
    </subcellularLocation>
</comment>
<accession>A0ABW4IG69</accession>
<dbReference type="InterPro" id="IPR001519">
    <property type="entry name" value="Ferritin"/>
</dbReference>
<dbReference type="EMBL" id="JBHUDG010000018">
    <property type="protein sequence ID" value="MFD1630621.1"/>
    <property type="molecule type" value="Genomic_DNA"/>
</dbReference>
<dbReference type="PANTHER" id="PTHR11431">
    <property type="entry name" value="FERRITIN"/>
    <property type="match status" value="1"/>
</dbReference>
<evidence type="ECO:0000256" key="5">
    <source>
        <dbReference type="ARBA" id="ARBA00023004"/>
    </source>
</evidence>
<keyword evidence="2 6" id="KW-0409">Iron storage</keyword>
<sequence>MKTNRLSATMAKALNDQVTLEAYSSQVYLMLSSWADNEALDGISSFLIKHSQEERVHMAKIMEYIQERGGKVTIEAIAKPKPEPKNIKECFEMVLKQEIENTEAIYSLVDISVSEKDWATFNFLQWLVAEQREEEKLALTLLDKVTLAGGKDASYASIYELNKDIGNTSQEFSVADEENPLQ</sequence>
<dbReference type="PANTHER" id="PTHR11431:SF127">
    <property type="entry name" value="BACTERIAL NON-HEME FERRITIN"/>
    <property type="match status" value="1"/>
</dbReference>
<dbReference type="EC" id="1.16.3.2" evidence="6"/>
<dbReference type="InterPro" id="IPR041719">
    <property type="entry name" value="Ferritin_prok"/>
</dbReference>
<feature type="domain" description="Ferritin-like diiron" evidence="7">
    <location>
        <begin position="4"/>
        <end position="149"/>
    </location>
</feature>
<name>A0ABW4IG69_9SPHI</name>
<dbReference type="PROSITE" id="PS50905">
    <property type="entry name" value="FERRITIN_LIKE"/>
    <property type="match status" value="1"/>
</dbReference>
<evidence type="ECO:0000256" key="3">
    <source>
        <dbReference type="ARBA" id="ARBA00022723"/>
    </source>
</evidence>
<gene>
    <name evidence="8" type="ORF">ACFSAH_12080</name>
</gene>
<evidence type="ECO:0000259" key="7">
    <source>
        <dbReference type="PROSITE" id="PS50905"/>
    </source>
</evidence>
<evidence type="ECO:0000313" key="9">
    <source>
        <dbReference type="Proteomes" id="UP001597118"/>
    </source>
</evidence>
<comment type="catalytic activity">
    <reaction evidence="6">
        <text>4 Fe(2+) + O2 + 6 H2O = 4 iron(III) oxide-hydroxide + 12 H(+)</text>
        <dbReference type="Rhea" id="RHEA:11972"/>
        <dbReference type="ChEBI" id="CHEBI:15377"/>
        <dbReference type="ChEBI" id="CHEBI:15378"/>
        <dbReference type="ChEBI" id="CHEBI:15379"/>
        <dbReference type="ChEBI" id="CHEBI:29033"/>
        <dbReference type="ChEBI" id="CHEBI:78619"/>
        <dbReference type="EC" id="1.16.3.2"/>
    </reaction>
</comment>
<dbReference type="InterPro" id="IPR009040">
    <property type="entry name" value="Ferritin-like_diiron"/>
</dbReference>
<keyword evidence="6" id="KW-0963">Cytoplasm</keyword>
<keyword evidence="9" id="KW-1185">Reference proteome</keyword>
<dbReference type="Pfam" id="PF00210">
    <property type="entry name" value="Ferritin"/>
    <property type="match status" value="1"/>
</dbReference>
<dbReference type="Proteomes" id="UP001597118">
    <property type="component" value="Unassembled WGS sequence"/>
</dbReference>
<keyword evidence="3 6" id="KW-0479">Metal-binding</keyword>